<evidence type="ECO:0000256" key="2">
    <source>
        <dbReference type="ARBA" id="ARBA00012947"/>
    </source>
</evidence>
<evidence type="ECO:0000256" key="12">
    <source>
        <dbReference type="ARBA" id="ARBA00047963"/>
    </source>
</evidence>
<dbReference type="HOGENOM" id="CLU_028458_5_0_1"/>
<protein>
    <recommendedName>
        <fullName evidence="10">Oxaloacetate tautomerase FAHD1, mitochondrial</fullName>
        <ecNumber evidence="5">3.7.1.5</ecNumber>
        <ecNumber evidence="2">4.1.1.112</ecNumber>
        <ecNumber evidence="9">5.3.2.2</ecNumber>
    </recommendedName>
    <alternativeName>
        <fullName evidence="7">Acylpyruvase FAHD1</fullName>
    </alternativeName>
    <alternativeName>
        <fullName evidence="6">Fumarylacetoacetate hydrolase domain-containing protein 1</fullName>
    </alternativeName>
    <alternativeName>
        <fullName evidence="4">Oxaloacetate decarboxylase</fullName>
    </alternativeName>
</protein>
<dbReference type="PANTHER" id="PTHR11820">
    <property type="entry name" value="ACYLPYRUVASE"/>
    <property type="match status" value="1"/>
</dbReference>
<dbReference type="FunFam" id="3.90.850.10:FF:000003">
    <property type="entry name" value="Fumarylacetoacetate hydrolase domain-containing 1"/>
    <property type="match status" value="1"/>
</dbReference>
<evidence type="ECO:0000256" key="9">
    <source>
        <dbReference type="ARBA" id="ARBA00044973"/>
    </source>
</evidence>
<organism evidence="16 17">
    <name type="scientific">Nematostella vectensis</name>
    <name type="common">Starlet sea anemone</name>
    <dbReference type="NCBI Taxonomy" id="45351"/>
    <lineage>
        <taxon>Eukaryota</taxon>
        <taxon>Metazoa</taxon>
        <taxon>Cnidaria</taxon>
        <taxon>Anthozoa</taxon>
        <taxon>Hexacorallia</taxon>
        <taxon>Actiniaria</taxon>
        <taxon>Edwardsiidae</taxon>
        <taxon>Nematostella</taxon>
    </lineage>
</organism>
<dbReference type="InterPro" id="IPR011234">
    <property type="entry name" value="Fumarylacetoacetase-like_C"/>
</dbReference>
<dbReference type="OrthoDB" id="411064at2759"/>
<comment type="catalytic activity">
    <reaction evidence="11">
        <text>a 3-acylpyruvate + H2O = a carboxylate + pyruvate + H(+)</text>
        <dbReference type="Rhea" id="RHEA:19009"/>
        <dbReference type="ChEBI" id="CHEBI:15361"/>
        <dbReference type="ChEBI" id="CHEBI:15377"/>
        <dbReference type="ChEBI" id="CHEBI:15378"/>
        <dbReference type="ChEBI" id="CHEBI:29067"/>
        <dbReference type="ChEBI" id="CHEBI:57278"/>
        <dbReference type="EC" id="3.7.1.5"/>
    </reaction>
</comment>
<dbReference type="Proteomes" id="UP000001593">
    <property type="component" value="Unassembled WGS sequence"/>
</dbReference>
<dbReference type="AlphaFoldDB" id="A7RIB8"/>
<name>A7RIB8_NEMVE</name>
<evidence type="ECO:0000256" key="14">
    <source>
        <dbReference type="ARBA" id="ARBA00048846"/>
    </source>
</evidence>
<evidence type="ECO:0000256" key="10">
    <source>
        <dbReference type="ARBA" id="ARBA00044980"/>
    </source>
</evidence>
<dbReference type="FunCoup" id="A7RIB8">
    <property type="interactions" value="724"/>
</dbReference>
<reference evidence="16 17" key="1">
    <citation type="journal article" date="2007" name="Science">
        <title>Sea anemone genome reveals ancestral eumetazoan gene repertoire and genomic organization.</title>
        <authorList>
            <person name="Putnam N.H."/>
            <person name="Srivastava M."/>
            <person name="Hellsten U."/>
            <person name="Dirks B."/>
            <person name="Chapman J."/>
            <person name="Salamov A."/>
            <person name="Terry A."/>
            <person name="Shapiro H."/>
            <person name="Lindquist E."/>
            <person name="Kapitonov V.V."/>
            <person name="Jurka J."/>
            <person name="Genikhovich G."/>
            <person name="Grigoriev I.V."/>
            <person name="Lucas S.M."/>
            <person name="Steele R.E."/>
            <person name="Finnerty J.R."/>
            <person name="Technau U."/>
            <person name="Martindale M.Q."/>
            <person name="Rokhsar D.S."/>
        </authorList>
    </citation>
    <scope>NUCLEOTIDE SEQUENCE [LARGE SCALE GENOMIC DNA]</scope>
    <source>
        <strain evidence="17">CH2 X CH6</strain>
    </source>
</reference>
<dbReference type="EC" id="5.3.2.2" evidence="9"/>
<gene>
    <name evidence="16" type="ORF">NEMVEDRAFT_v1g197545</name>
</gene>
<dbReference type="GO" id="GO:0018773">
    <property type="term" value="F:acetylpyruvate hydrolase activity"/>
    <property type="evidence" value="ECO:0000318"/>
    <property type="project" value="GO_Central"/>
</dbReference>
<evidence type="ECO:0000256" key="7">
    <source>
        <dbReference type="ARBA" id="ARBA00044830"/>
    </source>
</evidence>
<evidence type="ECO:0000313" key="16">
    <source>
        <dbReference type="EMBL" id="EDO48784.1"/>
    </source>
</evidence>
<dbReference type="EC" id="3.7.1.5" evidence="5"/>
<accession>A7RIB8</accession>
<dbReference type="Pfam" id="PF01557">
    <property type="entry name" value="FAA_hydrolase"/>
    <property type="match status" value="1"/>
</dbReference>
<comment type="catalytic activity">
    <reaction evidence="12">
        <text>3-fumarylpyruvate + H2O = fumarate + pyruvate + H(+)</text>
        <dbReference type="Rhea" id="RHEA:26168"/>
        <dbReference type="ChEBI" id="CHEBI:15361"/>
        <dbReference type="ChEBI" id="CHEBI:15377"/>
        <dbReference type="ChEBI" id="CHEBI:15378"/>
        <dbReference type="ChEBI" id="CHEBI:16854"/>
        <dbReference type="ChEBI" id="CHEBI:29806"/>
    </reaction>
</comment>
<dbReference type="InParanoid" id="A7RIB8"/>
<dbReference type="PANTHER" id="PTHR11820:SF7">
    <property type="entry name" value="ACYLPYRUVASE FAHD1, MITOCHONDRIAL"/>
    <property type="match status" value="1"/>
</dbReference>
<comment type="catalytic activity">
    <reaction evidence="13">
        <text>oxaloacetate + H(+) = pyruvate + CO2</text>
        <dbReference type="Rhea" id="RHEA:15641"/>
        <dbReference type="ChEBI" id="CHEBI:15361"/>
        <dbReference type="ChEBI" id="CHEBI:15378"/>
        <dbReference type="ChEBI" id="CHEBI:16452"/>
        <dbReference type="ChEBI" id="CHEBI:16526"/>
        <dbReference type="EC" id="4.1.1.112"/>
    </reaction>
</comment>
<evidence type="ECO:0000313" key="17">
    <source>
        <dbReference type="Proteomes" id="UP000001593"/>
    </source>
</evidence>
<dbReference type="STRING" id="45351.A7RIB8"/>
<feature type="domain" description="Fumarylacetoacetase-like C-terminal" evidence="15">
    <location>
        <begin position="17"/>
        <end position="217"/>
    </location>
</feature>
<keyword evidence="17" id="KW-1185">Reference proteome</keyword>
<dbReference type="GO" id="GO:0005739">
    <property type="term" value="C:mitochondrion"/>
    <property type="evidence" value="ECO:0000318"/>
    <property type="project" value="GO_Central"/>
</dbReference>
<sequence length="219" mass="23908">MAAKTRDLRRFVDFGRKIVAVGRNYRDHAAELGNVVPDKPLIFLKPTSAYIEQGSKIKIPSNCSQLHHEVELGVVIGQKGANINEEAAMDHVGGYALALDMTDRTLQEELKKKGHPWAISKGFDTSCPVSDFIHSSSIPDPHNLKLWLKVDGVTKQEGVTSDMMFTVPFLISYISKIMTLEEGDLILTGTPAGVSAVKEGDNITAGIEGIVEMAFSVEK</sequence>
<dbReference type="OMA" id="NCRKVIC"/>
<dbReference type="GO" id="GO:0019752">
    <property type="term" value="P:carboxylic acid metabolic process"/>
    <property type="evidence" value="ECO:0007669"/>
    <property type="project" value="UniProtKB-ARBA"/>
</dbReference>
<evidence type="ECO:0000256" key="11">
    <source>
        <dbReference type="ARBA" id="ARBA00047858"/>
    </source>
</evidence>
<proteinExistence type="inferred from homology"/>
<dbReference type="PhylomeDB" id="A7RIB8"/>
<dbReference type="GO" id="GO:0050163">
    <property type="term" value="F:oxaloacetate tautomerase activity"/>
    <property type="evidence" value="ECO:0007669"/>
    <property type="project" value="UniProtKB-EC"/>
</dbReference>
<dbReference type="SUPFAM" id="SSF56529">
    <property type="entry name" value="FAH"/>
    <property type="match status" value="1"/>
</dbReference>
<dbReference type="InterPro" id="IPR036663">
    <property type="entry name" value="Fumarylacetoacetase_C_sf"/>
</dbReference>
<dbReference type="EMBL" id="DS469512">
    <property type="protein sequence ID" value="EDO48784.1"/>
    <property type="molecule type" value="Genomic_DNA"/>
</dbReference>
<evidence type="ECO:0000256" key="6">
    <source>
        <dbReference type="ARBA" id="ARBA00042340"/>
    </source>
</evidence>
<keyword evidence="3" id="KW-0479">Metal-binding</keyword>
<dbReference type="KEGG" id="nve:5520930"/>
<evidence type="ECO:0000256" key="3">
    <source>
        <dbReference type="ARBA" id="ARBA00022723"/>
    </source>
</evidence>
<comment type="catalytic activity">
    <reaction evidence="8">
        <text>oxaloacetate = enol-oxaloacetate</text>
        <dbReference type="Rhea" id="RHEA:16021"/>
        <dbReference type="ChEBI" id="CHEBI:16452"/>
        <dbReference type="ChEBI" id="CHEBI:17479"/>
        <dbReference type="EC" id="5.3.2.2"/>
    </reaction>
    <physiologicalReaction direction="right-to-left" evidence="8">
        <dbReference type="Rhea" id="RHEA:16023"/>
    </physiologicalReaction>
</comment>
<dbReference type="EC" id="4.1.1.112" evidence="2"/>
<evidence type="ECO:0000256" key="1">
    <source>
        <dbReference type="ARBA" id="ARBA00010211"/>
    </source>
</evidence>
<evidence type="ECO:0000256" key="4">
    <source>
        <dbReference type="ARBA" id="ARBA00032305"/>
    </source>
</evidence>
<evidence type="ECO:0000256" key="5">
    <source>
        <dbReference type="ARBA" id="ARBA00039040"/>
    </source>
</evidence>
<dbReference type="GO" id="GO:0046872">
    <property type="term" value="F:metal ion binding"/>
    <property type="evidence" value="ECO:0007669"/>
    <property type="project" value="UniProtKB-KW"/>
</dbReference>
<dbReference type="GO" id="GO:0008948">
    <property type="term" value="F:oxaloacetate decarboxylase activity"/>
    <property type="evidence" value="ECO:0007669"/>
    <property type="project" value="UniProtKB-EC"/>
</dbReference>
<evidence type="ECO:0000256" key="8">
    <source>
        <dbReference type="ARBA" id="ARBA00044911"/>
    </source>
</evidence>
<evidence type="ECO:0000259" key="15">
    <source>
        <dbReference type="Pfam" id="PF01557"/>
    </source>
</evidence>
<dbReference type="GO" id="GO:0047621">
    <property type="term" value="F:acylpyruvate hydrolase activity"/>
    <property type="evidence" value="ECO:0007669"/>
    <property type="project" value="UniProtKB-EC"/>
</dbReference>
<evidence type="ECO:0000256" key="13">
    <source>
        <dbReference type="ARBA" id="ARBA00047973"/>
    </source>
</evidence>
<dbReference type="Gene3D" id="3.90.850.10">
    <property type="entry name" value="Fumarylacetoacetase-like, C-terminal domain"/>
    <property type="match status" value="1"/>
</dbReference>
<dbReference type="eggNOG" id="KOG1535">
    <property type="taxonomic scope" value="Eukaryota"/>
</dbReference>
<comment type="similarity">
    <text evidence="1">Belongs to the FAH family.</text>
</comment>
<comment type="catalytic activity">
    <reaction evidence="14">
        <text>acetylpyruvate + H2O = acetate + pyruvate + H(+)</text>
        <dbReference type="Rhea" id="RHEA:16097"/>
        <dbReference type="ChEBI" id="CHEBI:15360"/>
        <dbReference type="ChEBI" id="CHEBI:15361"/>
        <dbReference type="ChEBI" id="CHEBI:15377"/>
        <dbReference type="ChEBI" id="CHEBI:15378"/>
        <dbReference type="ChEBI" id="CHEBI:30089"/>
    </reaction>
</comment>